<sequence length="251" mass="27532">MADNTQLKRLAFVQGYASQGYSTCESVYKTARGFVPSFVEPYAKQAEETAVSVAAPYLTKAQDAADKLLAGVDSQVDKSLQTLSGALLYSRDLHEKNMTTFTGAKDQYYGFVEATVNRIKALLDPTPYVQWASGQVEYYVDPDKLVDTSVEYAGKVASFGPVPKVVEIADPLIKTSVKTYGSVHDTVVALPAYKKVWDLVWSTSGSLQESWPAKKFAEVAYPLLAPLADPVVTNVSNSKYLKQLETHLRPL</sequence>
<organism evidence="2 3">
    <name type="scientific">Tetradesmus obliquus</name>
    <name type="common">Green alga</name>
    <name type="synonym">Acutodesmus obliquus</name>
    <dbReference type="NCBI Taxonomy" id="3088"/>
    <lineage>
        <taxon>Eukaryota</taxon>
        <taxon>Viridiplantae</taxon>
        <taxon>Chlorophyta</taxon>
        <taxon>core chlorophytes</taxon>
        <taxon>Chlorophyceae</taxon>
        <taxon>CS clade</taxon>
        <taxon>Sphaeropleales</taxon>
        <taxon>Scenedesmaceae</taxon>
        <taxon>Tetradesmus</taxon>
    </lineage>
</organism>
<keyword evidence="3" id="KW-1185">Reference proteome</keyword>
<accession>A0A383VIB5</accession>
<comment type="similarity">
    <text evidence="1">Belongs to the REF/SRPP family.</text>
</comment>
<evidence type="ECO:0000313" key="3">
    <source>
        <dbReference type="Proteomes" id="UP000256970"/>
    </source>
</evidence>
<protein>
    <submittedName>
        <fullName evidence="2">Uncharacterized protein</fullName>
    </submittedName>
</protein>
<dbReference type="AlphaFoldDB" id="A0A383VIB5"/>
<dbReference type="InterPro" id="IPR008802">
    <property type="entry name" value="REF"/>
</dbReference>
<gene>
    <name evidence="2" type="ORF">BQ4739_LOCUS5701</name>
</gene>
<evidence type="ECO:0000256" key="1">
    <source>
        <dbReference type="ARBA" id="ARBA00009737"/>
    </source>
</evidence>
<dbReference type="EMBL" id="FNXT01000588">
    <property type="protein sequence ID" value="SZX65258.1"/>
    <property type="molecule type" value="Genomic_DNA"/>
</dbReference>
<dbReference type="STRING" id="3088.A0A383VIB5"/>
<reference evidence="2 3" key="1">
    <citation type="submission" date="2016-10" db="EMBL/GenBank/DDBJ databases">
        <authorList>
            <person name="Cai Z."/>
        </authorList>
    </citation>
    <scope>NUCLEOTIDE SEQUENCE [LARGE SCALE GENOMIC DNA]</scope>
</reference>
<dbReference type="Proteomes" id="UP000256970">
    <property type="component" value="Unassembled WGS sequence"/>
</dbReference>
<name>A0A383VIB5_TETOB</name>
<proteinExistence type="inferred from homology"/>
<dbReference type="Pfam" id="PF05755">
    <property type="entry name" value="REF"/>
    <property type="match status" value="1"/>
</dbReference>
<evidence type="ECO:0000313" key="2">
    <source>
        <dbReference type="EMBL" id="SZX65258.1"/>
    </source>
</evidence>